<evidence type="ECO:0000313" key="3">
    <source>
        <dbReference type="EMBL" id="QNP89335.1"/>
    </source>
</evidence>
<dbReference type="Proteomes" id="UP000642876">
    <property type="component" value="Unassembled WGS sequence"/>
</dbReference>
<protein>
    <submittedName>
        <fullName evidence="3">Uncharacterized protein</fullName>
    </submittedName>
</protein>
<dbReference type="KEGG" id="cluj:IAU68_06310"/>
<sequence>METWSLNHPKYGLIEVRVGFDRDFAAEDPSWPGEETEKDGTLATDENTLRERLKLWSSNPSERMEVRVDGTVQHRYNDVESVRLPLFGNGADNGELEAPIGIGVDRSKPHLKLRASGLDELLSVEFREGDTVVEFDPPEGSRGAKRRRTMESSSVKRTLIPMAEGLGKGGWALAVLILGPVITRIIERLLDYLPDWDLPDWDLPDITLPHMDLPVPDLPAIPWPDIDFPSFDLPDLPEWMLVALEYSKIWMPVVAGIAVGIVALRNHKKSEQQKAAWGEPEAASGENDKPER</sequence>
<name>A0A7H0JWB9_9CORY</name>
<keyword evidence="5" id="KW-1185">Reference proteome</keyword>
<evidence type="ECO:0000256" key="1">
    <source>
        <dbReference type="SAM" id="MobiDB-lite"/>
    </source>
</evidence>
<dbReference type="EMBL" id="CP061032">
    <property type="protein sequence ID" value="QNP89335.1"/>
    <property type="molecule type" value="Genomic_DNA"/>
</dbReference>
<organism evidence="3 4">
    <name type="scientific">Corynebacterium lujinxingii</name>
    <dbReference type="NCBI Taxonomy" id="2763010"/>
    <lineage>
        <taxon>Bacteria</taxon>
        <taxon>Bacillati</taxon>
        <taxon>Actinomycetota</taxon>
        <taxon>Actinomycetes</taxon>
        <taxon>Mycobacteriales</taxon>
        <taxon>Corynebacteriaceae</taxon>
        <taxon>Corynebacterium</taxon>
    </lineage>
</organism>
<evidence type="ECO:0000313" key="4">
    <source>
        <dbReference type="Proteomes" id="UP000516235"/>
    </source>
</evidence>
<feature type="region of interest" description="Disordered" evidence="1">
    <location>
        <begin position="26"/>
        <end position="46"/>
    </location>
</feature>
<proteinExistence type="predicted"/>
<reference evidence="4 5" key="1">
    <citation type="submission" date="2020-08" db="EMBL/GenBank/DDBJ databases">
        <title>novel species in genus Corynebacterium.</title>
        <authorList>
            <person name="Zhang G."/>
        </authorList>
    </citation>
    <scope>NUCLEOTIDE SEQUENCE [LARGE SCALE GENOMIC DNA]</scope>
    <source>
        <strain evidence="3">Zg-917</strain>
        <strain evidence="4 5">zg-917</strain>
    </source>
</reference>
<feature type="region of interest" description="Disordered" evidence="1">
    <location>
        <begin position="271"/>
        <end position="292"/>
    </location>
</feature>
<gene>
    <name evidence="2" type="ORF">H7348_05805</name>
    <name evidence="3" type="ORF">IAU68_06310</name>
</gene>
<dbReference type="RefSeq" id="WP_171194042.1">
    <property type="nucleotide sequence ID" value="NZ_CP061032.1"/>
</dbReference>
<evidence type="ECO:0000313" key="2">
    <source>
        <dbReference type="EMBL" id="MBC3178827.1"/>
    </source>
</evidence>
<dbReference type="Proteomes" id="UP000516235">
    <property type="component" value="Chromosome"/>
</dbReference>
<dbReference type="EMBL" id="JACMYE010000004">
    <property type="protein sequence ID" value="MBC3178827.1"/>
    <property type="molecule type" value="Genomic_DNA"/>
</dbReference>
<dbReference type="AlphaFoldDB" id="A0A7H0JWB9"/>
<accession>A0A7H0JWB9</accession>
<evidence type="ECO:0000313" key="5">
    <source>
        <dbReference type="Proteomes" id="UP000642876"/>
    </source>
</evidence>